<protein>
    <submittedName>
        <fullName evidence="3">SDR family NAD(P)-dependent oxidoreductase</fullName>
    </submittedName>
</protein>
<dbReference type="RefSeq" id="WP_185160672.1">
    <property type="nucleotide sequence ID" value="NZ_CP048735.1"/>
</dbReference>
<dbReference type="Proteomes" id="UP001176210">
    <property type="component" value="Unassembled WGS sequence"/>
</dbReference>
<evidence type="ECO:0000256" key="1">
    <source>
        <dbReference type="ARBA" id="ARBA00006484"/>
    </source>
</evidence>
<dbReference type="InterPro" id="IPR002347">
    <property type="entry name" value="SDR_fam"/>
</dbReference>
<dbReference type="PANTHER" id="PTHR42879">
    <property type="entry name" value="3-OXOACYL-(ACYL-CARRIER-PROTEIN) REDUCTASE"/>
    <property type="match status" value="1"/>
</dbReference>
<dbReference type="InterPro" id="IPR036291">
    <property type="entry name" value="NAD(P)-bd_dom_sf"/>
</dbReference>
<gene>
    <name evidence="3" type="ORF">OWO77_14450</name>
</gene>
<dbReference type="SUPFAM" id="SSF51735">
    <property type="entry name" value="NAD(P)-binding Rossmann-fold domains"/>
    <property type="match status" value="1"/>
</dbReference>
<dbReference type="CDD" id="cd05233">
    <property type="entry name" value="SDR_c"/>
    <property type="match status" value="1"/>
</dbReference>
<evidence type="ECO:0000256" key="2">
    <source>
        <dbReference type="RuleBase" id="RU000363"/>
    </source>
</evidence>
<reference evidence="3" key="1">
    <citation type="submission" date="2022-09" db="EMBL/GenBank/DDBJ databases">
        <authorList>
            <person name="De Moura G.S."/>
            <person name="Carvalho E."/>
            <person name="Ramos Sanchez E.M."/>
            <person name="Sellera F.P."/>
            <person name="Marques M.F.S."/>
            <person name="Heinemann M.B."/>
            <person name="De Vliegher S."/>
            <person name="Souza F.N."/>
            <person name="Mota R.A."/>
        </authorList>
    </citation>
    <scope>NUCLEOTIDE SEQUENCE</scope>
    <source>
        <strain evidence="3">BR656</strain>
    </source>
</reference>
<dbReference type="InterPro" id="IPR050259">
    <property type="entry name" value="SDR"/>
</dbReference>
<organism evidence="3 4">
    <name type="scientific">Mammaliicoccus sciuri</name>
    <name type="common">Staphylococcus sciuri</name>
    <dbReference type="NCBI Taxonomy" id="1296"/>
    <lineage>
        <taxon>Bacteria</taxon>
        <taxon>Bacillati</taxon>
        <taxon>Bacillota</taxon>
        <taxon>Bacilli</taxon>
        <taxon>Bacillales</taxon>
        <taxon>Staphylococcaceae</taxon>
        <taxon>Mammaliicoccus</taxon>
    </lineage>
</organism>
<sequence>MDLKLKGKTALVTGSTKGIGKAIAKSLANEGVDVIINGRNKNEIKDVLAEIKHLYPQTNPKIAHGDLRKQEDLEKVTLHYPEIDILINNIGIYEQMNYQDITSEVWKRYIDHNFMIADNLCKFYLPKMIEKNNGKIIFIASEEAILPNGMMPQYAVTKSMILSLAKSLSLITRDSNVNVNTVMPGPTITENVKSIITSMNKDKQENFNIIEERFVKENIPDLQLGRFIRPDEIGQTVAFMCSPITMPMKGTVLRMDGGIIPTIY</sequence>
<evidence type="ECO:0000313" key="4">
    <source>
        <dbReference type="Proteomes" id="UP001176210"/>
    </source>
</evidence>
<name>A0ABT7I128_MAMSC</name>
<proteinExistence type="inferred from homology"/>
<comment type="caution">
    <text evidence="3">The sequence shown here is derived from an EMBL/GenBank/DDBJ whole genome shotgun (WGS) entry which is preliminary data.</text>
</comment>
<dbReference type="EMBL" id="JAPNQM010000014">
    <property type="protein sequence ID" value="MDL0118126.1"/>
    <property type="molecule type" value="Genomic_DNA"/>
</dbReference>
<evidence type="ECO:0000313" key="3">
    <source>
        <dbReference type="EMBL" id="MDL0118126.1"/>
    </source>
</evidence>
<dbReference type="PRINTS" id="PR00080">
    <property type="entry name" value="SDRFAMILY"/>
</dbReference>
<reference evidence="3" key="2">
    <citation type="journal article" date="2023" name="Vet. Microbiol.">
        <title>Emergence of livestock-associated Mammaliicoccus sciuri ST71 co-harbouring mecA and mecC genes in Brazil.</title>
        <authorList>
            <person name="de Moura G.S."/>
            <person name="de Carvalho E."/>
            <person name="Ramos Sanchez E.M."/>
            <person name="Sellera F.P."/>
            <person name="Marques M.F.S."/>
            <person name="Heinemann M.B."/>
            <person name="De Vliegher S."/>
            <person name="Souza F.N."/>
            <person name="Mota R.A."/>
        </authorList>
    </citation>
    <scope>NUCLEOTIDE SEQUENCE</scope>
    <source>
        <strain evidence="3">BR656</strain>
    </source>
</reference>
<keyword evidence="4" id="KW-1185">Reference proteome</keyword>
<comment type="similarity">
    <text evidence="1 2">Belongs to the short-chain dehydrogenases/reductases (SDR) family.</text>
</comment>
<dbReference type="PRINTS" id="PR00081">
    <property type="entry name" value="GDHRDH"/>
</dbReference>
<dbReference type="Gene3D" id="3.40.50.720">
    <property type="entry name" value="NAD(P)-binding Rossmann-like Domain"/>
    <property type="match status" value="1"/>
</dbReference>
<dbReference type="Pfam" id="PF00106">
    <property type="entry name" value="adh_short"/>
    <property type="match status" value="1"/>
</dbReference>
<accession>A0ABT7I128</accession>